<dbReference type="OrthoDB" id="784699at2759"/>
<dbReference type="PANTHER" id="PTHR34356">
    <property type="entry name" value="ANTIGENIC HEAT-STABLE PROTEIN"/>
    <property type="match status" value="1"/>
</dbReference>
<feature type="compositionally biased region" description="Basic and acidic residues" evidence="1">
    <location>
        <begin position="203"/>
        <end position="212"/>
    </location>
</feature>
<gene>
    <name evidence="2" type="ORF">PanWU01x14_173730</name>
</gene>
<feature type="region of interest" description="Disordered" evidence="1">
    <location>
        <begin position="187"/>
        <end position="242"/>
    </location>
</feature>
<proteinExistence type="predicted"/>
<comment type="caution">
    <text evidence="2">The sequence shown here is derived from an EMBL/GenBank/DDBJ whole genome shotgun (WGS) entry which is preliminary data.</text>
</comment>
<dbReference type="AlphaFoldDB" id="A0A2P5C8V5"/>
<dbReference type="PANTHER" id="PTHR34356:SF3">
    <property type="entry name" value="EXPRESSED PROTEIN"/>
    <property type="match status" value="1"/>
</dbReference>
<accession>A0A2P5C8V5</accession>
<organism evidence="2 3">
    <name type="scientific">Parasponia andersonii</name>
    <name type="common">Sponia andersonii</name>
    <dbReference type="NCBI Taxonomy" id="3476"/>
    <lineage>
        <taxon>Eukaryota</taxon>
        <taxon>Viridiplantae</taxon>
        <taxon>Streptophyta</taxon>
        <taxon>Embryophyta</taxon>
        <taxon>Tracheophyta</taxon>
        <taxon>Spermatophyta</taxon>
        <taxon>Magnoliopsida</taxon>
        <taxon>eudicotyledons</taxon>
        <taxon>Gunneridae</taxon>
        <taxon>Pentapetalae</taxon>
        <taxon>rosids</taxon>
        <taxon>fabids</taxon>
        <taxon>Rosales</taxon>
        <taxon>Cannabaceae</taxon>
        <taxon>Parasponia</taxon>
    </lineage>
</organism>
<dbReference type="EMBL" id="JXTB01000159">
    <property type="protein sequence ID" value="PON57467.1"/>
    <property type="molecule type" value="Genomic_DNA"/>
</dbReference>
<evidence type="ECO:0000256" key="1">
    <source>
        <dbReference type="SAM" id="MobiDB-lite"/>
    </source>
</evidence>
<evidence type="ECO:0000313" key="3">
    <source>
        <dbReference type="Proteomes" id="UP000237105"/>
    </source>
</evidence>
<dbReference type="Proteomes" id="UP000237105">
    <property type="component" value="Unassembled WGS sequence"/>
</dbReference>
<keyword evidence="3" id="KW-1185">Reference proteome</keyword>
<protein>
    <submittedName>
        <fullName evidence="2">Uncharacterized protein</fullName>
    </submittedName>
</protein>
<sequence>MEWDHKNQSVVSKDEVIAKLKDDGDFDKLRLKIIRKLKDDEKLRENISSIVKQSAALNRLGAENMKPRQLSDAIYQDVGEKVMSQISDGLWGIIRSNDGMKSEIKDTVQSVYRRLTNTEGKVEVESSTSRLMPVRKKDGDKDSVLVPATKAAYMLSENEPKEPPGFSLSHNHLKNKVEVLQTSLHHEKRPLEEQQGGPLIVQKKQELGDVDHSQPPGFPADIEHKQPGDCIDDDPDVPPGFG</sequence>
<evidence type="ECO:0000313" key="2">
    <source>
        <dbReference type="EMBL" id="PON57467.1"/>
    </source>
</evidence>
<reference evidence="3" key="1">
    <citation type="submission" date="2016-06" db="EMBL/GenBank/DDBJ databases">
        <title>Parallel loss of symbiosis genes in relatives of nitrogen-fixing non-legume Parasponia.</title>
        <authorList>
            <person name="Van Velzen R."/>
            <person name="Holmer R."/>
            <person name="Bu F."/>
            <person name="Rutten L."/>
            <person name="Van Zeijl A."/>
            <person name="Liu W."/>
            <person name="Santuari L."/>
            <person name="Cao Q."/>
            <person name="Sharma T."/>
            <person name="Shen D."/>
            <person name="Roswanjaya Y."/>
            <person name="Wardhani T."/>
            <person name="Kalhor M.S."/>
            <person name="Jansen J."/>
            <person name="Van den Hoogen J."/>
            <person name="Gungor B."/>
            <person name="Hartog M."/>
            <person name="Hontelez J."/>
            <person name="Verver J."/>
            <person name="Yang W.-C."/>
            <person name="Schijlen E."/>
            <person name="Repin R."/>
            <person name="Schilthuizen M."/>
            <person name="Schranz E."/>
            <person name="Heidstra R."/>
            <person name="Miyata K."/>
            <person name="Fedorova E."/>
            <person name="Kohlen W."/>
            <person name="Bisseling T."/>
            <person name="Smit S."/>
            <person name="Geurts R."/>
        </authorList>
    </citation>
    <scope>NUCLEOTIDE SEQUENCE [LARGE SCALE GENOMIC DNA]</scope>
    <source>
        <strain evidence="3">cv. WU1-14</strain>
    </source>
</reference>
<dbReference type="STRING" id="3476.A0A2P5C8V5"/>
<name>A0A2P5C8V5_PARAD</name>